<dbReference type="EC" id="2.5.1.55" evidence="8"/>
<dbReference type="InterPro" id="IPR006269">
    <property type="entry name" value="KDO8P_synthase"/>
</dbReference>
<dbReference type="NCBIfam" id="NF003543">
    <property type="entry name" value="PRK05198.1"/>
    <property type="match status" value="1"/>
</dbReference>
<dbReference type="AlphaFoldDB" id="A0A0F5MQ08"/>
<evidence type="ECO:0000256" key="7">
    <source>
        <dbReference type="ARBA" id="ARBA00049112"/>
    </source>
</evidence>
<comment type="catalytic activity">
    <reaction evidence="7 8">
        <text>D-arabinose 5-phosphate + phosphoenolpyruvate + H2O = 3-deoxy-alpha-D-manno-2-octulosonate-8-phosphate + phosphate</text>
        <dbReference type="Rhea" id="RHEA:14053"/>
        <dbReference type="ChEBI" id="CHEBI:15377"/>
        <dbReference type="ChEBI" id="CHEBI:43474"/>
        <dbReference type="ChEBI" id="CHEBI:57693"/>
        <dbReference type="ChEBI" id="CHEBI:58702"/>
        <dbReference type="ChEBI" id="CHEBI:85985"/>
        <dbReference type="EC" id="2.5.1.55"/>
    </reaction>
</comment>
<evidence type="ECO:0000313" key="10">
    <source>
        <dbReference type="EMBL" id="KKB96674.1"/>
    </source>
</evidence>
<reference evidence="10 11" key="1">
    <citation type="submission" date="2015-02" db="EMBL/GenBank/DDBJ databases">
        <title>Single cell genomics of a rare environmental alphaproteobacterium provides unique insights into Rickettsiaceae evolution.</title>
        <authorList>
            <person name="Martijn J."/>
            <person name="Schulz F."/>
            <person name="Zaremba-Niedzwiedzka K."/>
            <person name="Viklund J."/>
            <person name="Stepanauskas R."/>
            <person name="Andersson S.G.E."/>
            <person name="Horn M."/>
            <person name="Guy L."/>
            <person name="Ettema T.J.G."/>
        </authorList>
    </citation>
    <scope>NUCLEOTIDE SEQUENCE [LARGE SCALE GENOMIC DNA]</scope>
    <source>
        <strain evidence="10 11">SCGC AAA041-L04</strain>
    </source>
</reference>
<evidence type="ECO:0000256" key="1">
    <source>
        <dbReference type="ARBA" id="ARBA00004496"/>
    </source>
</evidence>
<keyword evidence="6 8" id="KW-0808">Transferase</keyword>
<dbReference type="NCBIfam" id="TIGR01362">
    <property type="entry name" value="KDO8P_synth"/>
    <property type="match status" value="1"/>
</dbReference>
<dbReference type="PANTHER" id="PTHR21057">
    <property type="entry name" value="PHOSPHO-2-DEHYDRO-3-DEOXYHEPTONATE ALDOLASE"/>
    <property type="match status" value="1"/>
</dbReference>
<dbReference type="PATRIC" id="fig|1607817.3.peg.231"/>
<evidence type="ECO:0000256" key="4">
    <source>
        <dbReference type="ARBA" id="ARBA00010499"/>
    </source>
</evidence>
<dbReference type="UniPathway" id="UPA00030"/>
<dbReference type="GO" id="GO:0008676">
    <property type="term" value="F:3-deoxy-8-phosphooctulonate synthase activity"/>
    <property type="evidence" value="ECO:0007669"/>
    <property type="project" value="UniProtKB-UniRule"/>
</dbReference>
<sequence>MNNIINIANFKMGNNQPLVLIAGPCQIESMSHALEMADFLTSLCKKMSINFIYKSSFDKANRTSANGKRGVGLEKSLEIFKSIKDKYHCPILTDVHHQEQCAIVAPFVDILQIPALLSRQTDLLEAAALTGKVINVKKGQFMAPGDMVNVVKKLEHFGNNQVTLTDRGACFGYNNLVSDMRCLPIMAKTGAPVIFDATHSVQKPSGLGDQSGGEREFVPVLSRSATAAGIAGLFLETHQDPDNAPSDGSCMLNIKDLEQLLKEVMAIDKIVKS</sequence>
<dbReference type="SUPFAM" id="SSF51569">
    <property type="entry name" value="Aldolase"/>
    <property type="match status" value="1"/>
</dbReference>
<comment type="pathway">
    <text evidence="2">Bacterial outer membrane biogenesis; lipopolysaccharide biosynthesis.</text>
</comment>
<dbReference type="EMBL" id="JYHA01000031">
    <property type="protein sequence ID" value="KKB96674.1"/>
    <property type="molecule type" value="Genomic_DNA"/>
</dbReference>
<accession>A0A0F5MQ08</accession>
<feature type="domain" description="DAHP synthetase I/KDSA" evidence="9">
    <location>
        <begin position="9"/>
        <end position="271"/>
    </location>
</feature>
<dbReference type="UniPathway" id="UPA00357">
    <property type="reaction ID" value="UER00474"/>
</dbReference>
<gene>
    <name evidence="8 10" type="primary">kdsA</name>
    <name evidence="10" type="ORF">SZ25_00230</name>
</gene>
<evidence type="ECO:0000259" key="9">
    <source>
        <dbReference type="Pfam" id="PF00793"/>
    </source>
</evidence>
<name>A0A0F5MQ08_9RICK</name>
<comment type="subcellular location">
    <subcellularLocation>
        <location evidence="1 8">Cytoplasm</location>
    </subcellularLocation>
</comment>
<dbReference type="InterPro" id="IPR006218">
    <property type="entry name" value="DAHP1/KDSA"/>
</dbReference>
<evidence type="ECO:0000256" key="8">
    <source>
        <dbReference type="HAMAP-Rule" id="MF_00056"/>
    </source>
</evidence>
<dbReference type="GO" id="GO:0019294">
    <property type="term" value="P:keto-3-deoxy-D-manno-octulosonic acid biosynthetic process"/>
    <property type="evidence" value="ECO:0007669"/>
    <property type="project" value="UniProtKB-UniRule"/>
</dbReference>
<comment type="caution">
    <text evidence="10">The sequence shown here is derived from an EMBL/GenBank/DDBJ whole genome shotgun (WGS) entry which is preliminary data.</text>
</comment>
<organism evidence="10 11">
    <name type="scientific">Candidatus Arcanibacter lacustris</name>
    <dbReference type="NCBI Taxonomy" id="1607817"/>
    <lineage>
        <taxon>Bacteria</taxon>
        <taxon>Pseudomonadati</taxon>
        <taxon>Pseudomonadota</taxon>
        <taxon>Alphaproteobacteria</taxon>
        <taxon>Rickettsiales</taxon>
        <taxon>Candidatus Arcanibacter</taxon>
    </lineage>
</organism>
<dbReference type="HAMAP" id="MF_00056">
    <property type="entry name" value="KDO8P_synth"/>
    <property type="match status" value="1"/>
</dbReference>
<dbReference type="Gene3D" id="3.20.20.70">
    <property type="entry name" value="Aldolase class I"/>
    <property type="match status" value="1"/>
</dbReference>
<evidence type="ECO:0000256" key="2">
    <source>
        <dbReference type="ARBA" id="ARBA00004756"/>
    </source>
</evidence>
<comment type="similarity">
    <text evidence="4 8">Belongs to the KdsA family.</text>
</comment>
<dbReference type="InterPro" id="IPR013785">
    <property type="entry name" value="Aldolase_TIM"/>
</dbReference>
<evidence type="ECO:0000256" key="5">
    <source>
        <dbReference type="ARBA" id="ARBA00022490"/>
    </source>
</evidence>
<keyword evidence="5 8" id="KW-0963">Cytoplasm</keyword>
<comment type="pathway">
    <text evidence="3 8">Carbohydrate biosynthesis; 3-deoxy-D-manno-octulosonate biosynthesis; 3-deoxy-D-manno-octulosonate from D-ribulose 5-phosphate: step 2/3.</text>
</comment>
<proteinExistence type="inferred from homology"/>
<dbReference type="Proteomes" id="UP000033358">
    <property type="component" value="Unassembled WGS sequence"/>
</dbReference>
<evidence type="ECO:0000256" key="3">
    <source>
        <dbReference type="ARBA" id="ARBA00004845"/>
    </source>
</evidence>
<evidence type="ECO:0000313" key="11">
    <source>
        <dbReference type="Proteomes" id="UP000033358"/>
    </source>
</evidence>
<keyword evidence="8" id="KW-0448">Lipopolysaccharide biosynthesis</keyword>
<dbReference type="Pfam" id="PF00793">
    <property type="entry name" value="DAHP_synth_1"/>
    <property type="match status" value="1"/>
</dbReference>
<evidence type="ECO:0000256" key="6">
    <source>
        <dbReference type="ARBA" id="ARBA00022679"/>
    </source>
</evidence>
<keyword evidence="11" id="KW-1185">Reference proteome</keyword>
<protein>
    <recommendedName>
        <fullName evidence="8">2-dehydro-3-deoxyphosphooctonate aldolase</fullName>
        <ecNumber evidence="8">2.5.1.55</ecNumber>
    </recommendedName>
    <alternativeName>
        <fullName evidence="8">3-deoxy-D-manno-octulosonic acid 8-phosphate synthase</fullName>
    </alternativeName>
    <alternativeName>
        <fullName evidence="8">KDO-8-phosphate synthase</fullName>
        <shortName evidence="8">KDO 8-P synthase</shortName>
        <shortName evidence="8">KDOPS</shortName>
    </alternativeName>
    <alternativeName>
        <fullName evidence="8">Phospho-2-dehydro-3-deoxyoctonate aldolase</fullName>
    </alternativeName>
</protein>
<dbReference type="GO" id="GO:0005737">
    <property type="term" value="C:cytoplasm"/>
    <property type="evidence" value="ECO:0007669"/>
    <property type="project" value="UniProtKB-SubCell"/>
</dbReference>